<keyword evidence="2" id="KW-1185">Reference proteome</keyword>
<dbReference type="EMBL" id="KK112645">
    <property type="protein sequence ID" value="KFM58184.1"/>
    <property type="molecule type" value="Genomic_DNA"/>
</dbReference>
<gene>
    <name evidence="1" type="ORF">X975_25278</name>
</gene>
<sequence length="34" mass="4018">MMVVLNCLYELQKWKVRNSTNSMSSYSKCLMMPT</sequence>
<protein>
    <submittedName>
        <fullName evidence="1">Uncharacterized protein</fullName>
    </submittedName>
</protein>
<organism evidence="1 2">
    <name type="scientific">Stegodyphus mimosarum</name>
    <name type="common">African social velvet spider</name>
    <dbReference type="NCBI Taxonomy" id="407821"/>
    <lineage>
        <taxon>Eukaryota</taxon>
        <taxon>Metazoa</taxon>
        <taxon>Ecdysozoa</taxon>
        <taxon>Arthropoda</taxon>
        <taxon>Chelicerata</taxon>
        <taxon>Arachnida</taxon>
        <taxon>Araneae</taxon>
        <taxon>Araneomorphae</taxon>
        <taxon>Entelegynae</taxon>
        <taxon>Eresoidea</taxon>
        <taxon>Eresidae</taxon>
        <taxon>Stegodyphus</taxon>
    </lineage>
</organism>
<evidence type="ECO:0000313" key="1">
    <source>
        <dbReference type="EMBL" id="KFM58184.1"/>
    </source>
</evidence>
<proteinExistence type="predicted"/>
<dbReference type="Proteomes" id="UP000054359">
    <property type="component" value="Unassembled WGS sequence"/>
</dbReference>
<feature type="non-terminal residue" evidence="1">
    <location>
        <position position="34"/>
    </location>
</feature>
<dbReference type="AlphaFoldDB" id="A0A087SZ95"/>
<evidence type="ECO:0000313" key="2">
    <source>
        <dbReference type="Proteomes" id="UP000054359"/>
    </source>
</evidence>
<reference evidence="1 2" key="1">
    <citation type="submission" date="2013-11" db="EMBL/GenBank/DDBJ databases">
        <title>Genome sequencing of Stegodyphus mimosarum.</title>
        <authorList>
            <person name="Bechsgaard J."/>
        </authorList>
    </citation>
    <scope>NUCLEOTIDE SEQUENCE [LARGE SCALE GENOMIC DNA]</scope>
</reference>
<name>A0A087SZ95_STEMI</name>
<accession>A0A087SZ95</accession>